<comment type="caution">
    <text evidence="1">The sequence shown here is derived from an EMBL/GenBank/DDBJ whole genome shotgun (WGS) entry which is preliminary data.</text>
</comment>
<gene>
    <name evidence="1" type="ORF">SK128_026420</name>
</gene>
<evidence type="ECO:0000313" key="1">
    <source>
        <dbReference type="EMBL" id="KAK7075744.1"/>
    </source>
</evidence>
<protein>
    <submittedName>
        <fullName evidence="1">Uncharacterized protein</fullName>
    </submittedName>
</protein>
<sequence length="58" mass="6470">VEKLRIVYPGNGVGVGKGLTGRVLGYGVGILDRKWILGWVSGKFWISFEDMCVWPMDI</sequence>
<name>A0AAN9A680_HALRR</name>
<reference evidence="1 2" key="1">
    <citation type="submission" date="2023-11" db="EMBL/GenBank/DDBJ databases">
        <title>Halocaridina rubra genome assembly.</title>
        <authorList>
            <person name="Smith C."/>
        </authorList>
    </citation>
    <scope>NUCLEOTIDE SEQUENCE [LARGE SCALE GENOMIC DNA]</scope>
    <source>
        <strain evidence="1">EP-1</strain>
        <tissue evidence="1">Whole</tissue>
    </source>
</reference>
<proteinExistence type="predicted"/>
<evidence type="ECO:0000313" key="2">
    <source>
        <dbReference type="Proteomes" id="UP001381693"/>
    </source>
</evidence>
<keyword evidence="2" id="KW-1185">Reference proteome</keyword>
<feature type="non-terminal residue" evidence="1">
    <location>
        <position position="1"/>
    </location>
</feature>
<dbReference type="Proteomes" id="UP001381693">
    <property type="component" value="Unassembled WGS sequence"/>
</dbReference>
<accession>A0AAN9A680</accession>
<dbReference type="AlphaFoldDB" id="A0AAN9A680"/>
<organism evidence="1 2">
    <name type="scientific">Halocaridina rubra</name>
    <name type="common">Hawaiian red shrimp</name>
    <dbReference type="NCBI Taxonomy" id="373956"/>
    <lineage>
        <taxon>Eukaryota</taxon>
        <taxon>Metazoa</taxon>
        <taxon>Ecdysozoa</taxon>
        <taxon>Arthropoda</taxon>
        <taxon>Crustacea</taxon>
        <taxon>Multicrustacea</taxon>
        <taxon>Malacostraca</taxon>
        <taxon>Eumalacostraca</taxon>
        <taxon>Eucarida</taxon>
        <taxon>Decapoda</taxon>
        <taxon>Pleocyemata</taxon>
        <taxon>Caridea</taxon>
        <taxon>Atyoidea</taxon>
        <taxon>Atyidae</taxon>
        <taxon>Halocaridina</taxon>
    </lineage>
</organism>
<dbReference type="EMBL" id="JAXCGZ010010189">
    <property type="protein sequence ID" value="KAK7075744.1"/>
    <property type="molecule type" value="Genomic_DNA"/>
</dbReference>